<proteinExistence type="predicted"/>
<evidence type="ECO:0000313" key="3">
    <source>
        <dbReference type="Proteomes" id="UP000277204"/>
    </source>
</evidence>
<protein>
    <submittedName>
        <fullName evidence="2">Uncharacterized protein</fullName>
    </submittedName>
</protein>
<feature type="region of interest" description="Disordered" evidence="1">
    <location>
        <begin position="38"/>
        <end position="57"/>
    </location>
</feature>
<evidence type="ECO:0000313" key="2">
    <source>
        <dbReference type="EMBL" id="VDP44552.1"/>
    </source>
</evidence>
<evidence type="ECO:0000256" key="1">
    <source>
        <dbReference type="SAM" id="MobiDB-lite"/>
    </source>
</evidence>
<feature type="compositionally biased region" description="Low complexity" evidence="1">
    <location>
        <begin position="40"/>
        <end position="57"/>
    </location>
</feature>
<organism evidence="2 3">
    <name type="scientific">Schistosoma margrebowiei</name>
    <dbReference type="NCBI Taxonomy" id="48269"/>
    <lineage>
        <taxon>Eukaryota</taxon>
        <taxon>Metazoa</taxon>
        <taxon>Spiralia</taxon>
        <taxon>Lophotrochozoa</taxon>
        <taxon>Platyhelminthes</taxon>
        <taxon>Trematoda</taxon>
        <taxon>Digenea</taxon>
        <taxon>Strigeidida</taxon>
        <taxon>Schistosomatoidea</taxon>
        <taxon>Schistosomatidae</taxon>
        <taxon>Schistosoma</taxon>
    </lineage>
</organism>
<dbReference type="EMBL" id="UZAI01019333">
    <property type="protein sequence ID" value="VDP44552.1"/>
    <property type="molecule type" value="Genomic_DNA"/>
</dbReference>
<dbReference type="Proteomes" id="UP000277204">
    <property type="component" value="Unassembled WGS sequence"/>
</dbReference>
<accession>A0A183N3A3</accession>
<reference evidence="2 3" key="1">
    <citation type="submission" date="2018-11" db="EMBL/GenBank/DDBJ databases">
        <authorList>
            <consortium name="Pathogen Informatics"/>
        </authorList>
    </citation>
    <scope>NUCLEOTIDE SEQUENCE [LARGE SCALE GENOMIC DNA]</scope>
    <source>
        <strain evidence="2 3">Zambia</strain>
    </source>
</reference>
<name>A0A183N3A3_9TREM</name>
<gene>
    <name evidence="2" type="ORF">SMRZ_LOCUS22778</name>
</gene>
<sequence>MLFCDKFRSDSETNPEMLSGRVEIRFSDKSNCCKFPRFPNSSGNDLNSLSSIHNSLN</sequence>
<dbReference type="AlphaFoldDB" id="A0A183N3A3"/>
<keyword evidence="3" id="KW-1185">Reference proteome</keyword>